<feature type="region of interest" description="Disordered" evidence="3">
    <location>
        <begin position="538"/>
        <end position="699"/>
    </location>
</feature>
<feature type="compositionally biased region" description="Pro residues" evidence="3">
    <location>
        <begin position="614"/>
        <end position="625"/>
    </location>
</feature>
<dbReference type="Pfam" id="PF01562">
    <property type="entry name" value="Pep_M12B_propep"/>
    <property type="match status" value="1"/>
</dbReference>
<feature type="compositionally biased region" description="Polar residues" evidence="3">
    <location>
        <begin position="538"/>
        <end position="562"/>
    </location>
</feature>
<dbReference type="Bgee" id="ENSSSCG00000017052">
    <property type="expression patterns" value="Expressed in oocyte and 40 other cell types or tissues"/>
</dbReference>
<organism evidence="8 9">
    <name type="scientific">Sus scrofa</name>
    <name type="common">Pig</name>
    <dbReference type="NCBI Taxonomy" id="9823"/>
    <lineage>
        <taxon>Eukaryota</taxon>
        <taxon>Metazoa</taxon>
        <taxon>Chordata</taxon>
        <taxon>Craniata</taxon>
        <taxon>Vertebrata</taxon>
        <taxon>Euteleostomi</taxon>
        <taxon>Mammalia</taxon>
        <taxon>Eutheria</taxon>
        <taxon>Laurasiatheria</taxon>
        <taxon>Artiodactyla</taxon>
        <taxon>Suina</taxon>
        <taxon>Suidae</taxon>
        <taxon>Sus</taxon>
    </lineage>
</organism>
<evidence type="ECO:0000259" key="6">
    <source>
        <dbReference type="PROSITE" id="PS50214"/>
    </source>
</evidence>
<dbReference type="SUPFAM" id="SSF55486">
    <property type="entry name" value="Metalloproteases ('zincins'), catalytic domain"/>
    <property type="match status" value="1"/>
</dbReference>
<comment type="caution">
    <text evidence="2">Lacks conserved residue(s) required for the propagation of feature annotation.</text>
</comment>
<feature type="signal peptide" evidence="5">
    <location>
        <begin position="1"/>
        <end position="26"/>
    </location>
</feature>
<dbReference type="InterPro" id="IPR001762">
    <property type="entry name" value="Disintegrin_dom"/>
</dbReference>
<proteinExistence type="predicted"/>
<keyword evidence="4" id="KW-0472">Membrane</keyword>
<accession>A0A5G2RLR0</accession>
<feature type="binding site" evidence="2">
    <location>
        <position position="346"/>
    </location>
    <ligand>
        <name>Zn(2+)</name>
        <dbReference type="ChEBI" id="CHEBI:29105"/>
        <note>catalytic</note>
    </ligand>
</feature>
<dbReference type="FunFam" id="3.40.390.10:FF:000002">
    <property type="entry name" value="Disintegrin and metalloproteinase domain-containing protein 22"/>
    <property type="match status" value="1"/>
</dbReference>
<dbReference type="Proteomes" id="UP000008227">
    <property type="component" value="Chromosome 16"/>
</dbReference>
<feature type="chain" id="PRO_5036482133" evidence="5">
    <location>
        <begin position="27"/>
        <end position="699"/>
    </location>
</feature>
<keyword evidence="1" id="KW-1015">Disulfide bond</keyword>
<dbReference type="GO" id="GO:0046872">
    <property type="term" value="F:metal ion binding"/>
    <property type="evidence" value="ECO:0007669"/>
    <property type="project" value="UniProtKB-KW"/>
</dbReference>
<dbReference type="PANTHER" id="PTHR11905:SF19">
    <property type="entry name" value="DISINTEGRIN AND METALLOPROTEINASE DOMAIN-CONTAINING PROTEIN 19"/>
    <property type="match status" value="1"/>
</dbReference>
<dbReference type="ExpressionAtlas" id="A0A5G2RLR0">
    <property type="expression patterns" value="baseline and differential"/>
</dbReference>
<keyword evidence="5" id="KW-0732">Signal</keyword>
<feature type="binding site" evidence="2">
    <location>
        <position position="336"/>
    </location>
    <ligand>
        <name>Zn(2+)</name>
        <dbReference type="ChEBI" id="CHEBI:29105"/>
        <note>catalytic</note>
    </ligand>
</feature>
<gene>
    <name evidence="8 10" type="primary">ADAM19</name>
</gene>
<evidence type="ECO:0000259" key="7">
    <source>
        <dbReference type="PROSITE" id="PS50215"/>
    </source>
</evidence>
<dbReference type="GO" id="GO:0006508">
    <property type="term" value="P:proteolysis"/>
    <property type="evidence" value="ECO:0007669"/>
    <property type="project" value="InterPro"/>
</dbReference>
<evidence type="ECO:0000256" key="3">
    <source>
        <dbReference type="SAM" id="MobiDB-lite"/>
    </source>
</evidence>
<keyword evidence="9" id="KW-1185">Reference proteome</keyword>
<keyword evidence="2" id="KW-0479">Metal-binding</keyword>
<protein>
    <submittedName>
        <fullName evidence="8">ADAM metallopeptidase domain 19</fullName>
    </submittedName>
</protein>
<keyword evidence="4" id="KW-0812">Transmembrane</keyword>
<feature type="binding site" evidence="2">
    <location>
        <position position="340"/>
    </location>
    <ligand>
        <name>Zn(2+)</name>
        <dbReference type="ChEBI" id="CHEBI:29105"/>
        <note>catalytic</note>
    </ligand>
</feature>
<dbReference type="InterPro" id="IPR002870">
    <property type="entry name" value="Peptidase_M12B_N"/>
</dbReference>
<dbReference type="InterPro" id="IPR036436">
    <property type="entry name" value="Disintegrin_dom_sf"/>
</dbReference>
<sequence length="699" mass="76873">MPRGVGTAQLCVLVLALQGWTRRGSGDGSPQLQHELIIPQWKTAESPVREKHPLKAELRVMAEGRELILDLEKNEHLFAPDYTETHYTPSGNPRTTTLKSEDHCFYHGTVRKAEESSVTLSTCRGMRGLITVSSNLSYIIEPLPGSEGHHLIYRSEHLKLPLGNCGFQHPKPTARDWALQFTNQTKKRPRRMKREDLHSMKYVELYLVADYAEFQKNRRDQDATKHKLMEIANYVDKFYRSLNIRIALVGLEVWTHGNMCEVSENPYSTLWSFLSWRRKLLAQKNHDNAQLITGMSFHGTTIGLAPLMAMCSVYQSGGVNMDHSENAVGVAATMAHEMGHNFGMSHDSADCCSASAADGGCIMAAATGHPFPRVFNRCNRRELDRYLQSGGGMCLSNMPDTRTLYGGRRCGNGYLEDGEECDCGEEEECDNPCCNASNCTLREGAECAHGSCCHRGWAPPFCNTPGQGGSIDSGPMPPEGAGPVVAGVFSAIFVLAVLVLMYHCCKQKNKLGYLKPLALPSTLRQQFSCPFRVSHNSGTGHANPTFKLQTPQGKRKVTNTPETLRKPSQPPPRPPPDYLHGGSPPVPLPAHLSRAARNSPGAGSPVERKESSRRPPPTRPAPPAPKCVLSQDFSRPRPPQKALPANPVPGRKNLPRPGGPSVLQPTVSSPQQTQPLPAPALKFPEYRSQRAMGMTSSKI</sequence>
<evidence type="ECO:0000313" key="10">
    <source>
        <dbReference type="VGNC" id="VGNC:85066"/>
    </source>
</evidence>
<dbReference type="CDD" id="cd04269">
    <property type="entry name" value="ZnMc_adamalysin_II_like"/>
    <property type="match status" value="1"/>
</dbReference>
<dbReference type="SUPFAM" id="SSF57552">
    <property type="entry name" value="Blood coagulation inhibitor (disintegrin)"/>
    <property type="match status" value="1"/>
</dbReference>
<feature type="domain" description="Disintegrin" evidence="6">
    <location>
        <begin position="407"/>
        <end position="468"/>
    </location>
</feature>
<dbReference type="AlphaFoldDB" id="A0A5G2RLR0"/>
<feature type="active site" evidence="2">
    <location>
        <position position="337"/>
    </location>
</feature>
<feature type="compositionally biased region" description="Low complexity" evidence="3">
    <location>
        <begin position="663"/>
        <end position="681"/>
    </location>
</feature>
<evidence type="ECO:0000256" key="5">
    <source>
        <dbReference type="SAM" id="SignalP"/>
    </source>
</evidence>
<dbReference type="Pfam" id="PF00200">
    <property type="entry name" value="Disintegrin"/>
    <property type="match status" value="1"/>
</dbReference>
<evidence type="ECO:0000313" key="9">
    <source>
        <dbReference type="Proteomes" id="UP000008227"/>
    </source>
</evidence>
<dbReference type="InterPro" id="IPR034027">
    <property type="entry name" value="Reprolysin_adamalysin"/>
</dbReference>
<evidence type="ECO:0000256" key="1">
    <source>
        <dbReference type="ARBA" id="ARBA00023157"/>
    </source>
</evidence>
<feature type="compositionally biased region" description="Pro residues" evidence="3">
    <location>
        <begin position="568"/>
        <end position="577"/>
    </location>
</feature>
<dbReference type="Gene3D" id="4.10.70.10">
    <property type="entry name" value="Disintegrin domain"/>
    <property type="match status" value="1"/>
</dbReference>
<reference evidence="8" key="2">
    <citation type="journal article" date="2020" name="Gigascience">
        <title>An improved pig reference genome sequence to enable pig genetics and genomics research.</title>
        <authorList>
            <person name="Warr A."/>
            <person name="Affara N."/>
            <person name="Aken B."/>
            <person name="Beiki H."/>
            <person name="Bickhart D.M."/>
            <person name="Billis K."/>
            <person name="Chow W."/>
            <person name="Eory L."/>
            <person name="Finlayson H.A."/>
            <person name="Flicek P."/>
            <person name="Giron C.G."/>
            <person name="Griffin D.K."/>
            <person name="Hall R."/>
            <person name="Hannum G."/>
            <person name="Hourlier T."/>
            <person name="Howe K."/>
            <person name="Hume D.A."/>
            <person name="Izuogu O."/>
            <person name="Kim K."/>
            <person name="Koren S."/>
            <person name="Liu H."/>
            <person name="Manchanda N."/>
            <person name="Martin F.J."/>
            <person name="Nonneman D.J."/>
            <person name="O'Connor R.E."/>
            <person name="Phillippy A.M."/>
            <person name="Rohrer G.A."/>
            <person name="Rosen B.D."/>
            <person name="Rund L.A."/>
            <person name="Sargent C.A."/>
            <person name="Schook L.B."/>
            <person name="Schroeder S.G."/>
            <person name="Schwartz A.S."/>
            <person name="Skinner B.M."/>
            <person name="Talbot R."/>
            <person name="Tseng E."/>
            <person name="Tuggle C.K."/>
            <person name="Watson M."/>
            <person name="Smith T.P.L."/>
            <person name="Archibald A.L."/>
        </authorList>
    </citation>
    <scope>NUCLEOTIDE SEQUENCE [LARGE SCALE GENOMIC DNA]</scope>
    <source>
        <strain evidence="8">Duroc</strain>
    </source>
</reference>
<evidence type="ECO:0000313" key="8">
    <source>
        <dbReference type="Ensembl" id="ENSSSCP00000073329.2"/>
    </source>
</evidence>
<evidence type="ECO:0000256" key="2">
    <source>
        <dbReference type="PROSITE-ProRule" id="PRU00276"/>
    </source>
</evidence>
<dbReference type="InterPro" id="IPR001590">
    <property type="entry name" value="Peptidase_M12B"/>
</dbReference>
<feature type="domain" description="Peptidase M12B" evidence="7">
    <location>
        <begin position="201"/>
        <end position="399"/>
    </location>
</feature>
<dbReference type="PANTHER" id="PTHR11905">
    <property type="entry name" value="ADAM A DISINTEGRIN AND METALLOPROTEASE DOMAIN"/>
    <property type="match status" value="1"/>
</dbReference>
<dbReference type="Gene3D" id="3.40.390.10">
    <property type="entry name" value="Collagenase (Catalytic Domain)"/>
    <property type="match status" value="1"/>
</dbReference>
<dbReference type="SMART" id="SM00050">
    <property type="entry name" value="DISIN"/>
    <property type="match status" value="1"/>
</dbReference>
<dbReference type="Pfam" id="PF01421">
    <property type="entry name" value="Reprolysin"/>
    <property type="match status" value="1"/>
</dbReference>
<reference evidence="8" key="3">
    <citation type="submission" date="2025-08" db="UniProtKB">
        <authorList>
            <consortium name="Ensembl"/>
        </authorList>
    </citation>
    <scope>IDENTIFICATION</scope>
</reference>
<dbReference type="Ensembl" id="ENSSSCT00000077792.2">
    <property type="protein sequence ID" value="ENSSSCP00000073329.2"/>
    <property type="gene ID" value="ENSSSCG00000017052.5"/>
</dbReference>
<feature type="transmembrane region" description="Helical" evidence="4">
    <location>
        <begin position="484"/>
        <end position="505"/>
    </location>
</feature>
<dbReference type="PROSITE" id="PS50215">
    <property type="entry name" value="ADAM_MEPRO"/>
    <property type="match status" value="1"/>
</dbReference>
<dbReference type="GO" id="GO:0004222">
    <property type="term" value="F:metalloendopeptidase activity"/>
    <property type="evidence" value="ECO:0007669"/>
    <property type="project" value="InterPro"/>
</dbReference>
<dbReference type="InterPro" id="IPR024079">
    <property type="entry name" value="MetalloPept_cat_dom_sf"/>
</dbReference>
<evidence type="ECO:0000256" key="4">
    <source>
        <dbReference type="SAM" id="Phobius"/>
    </source>
</evidence>
<dbReference type="VGNC" id="VGNC:85066">
    <property type="gene designation" value="ADAM19"/>
</dbReference>
<keyword evidence="2" id="KW-0862">Zinc</keyword>
<reference evidence="9" key="1">
    <citation type="submission" date="2009-11" db="EMBL/GenBank/DDBJ databases">
        <authorList>
            <consortium name="Porcine genome sequencing project"/>
        </authorList>
    </citation>
    <scope>NUCLEOTIDE SEQUENCE [LARGE SCALE GENOMIC DNA]</scope>
    <source>
        <strain evidence="9">Duroc</strain>
    </source>
</reference>
<dbReference type="PROSITE" id="PS50214">
    <property type="entry name" value="DISINTEGRIN_2"/>
    <property type="match status" value="1"/>
</dbReference>
<keyword evidence="4" id="KW-1133">Transmembrane helix</keyword>
<dbReference type="GeneTree" id="ENSGT00940000159624"/>
<name>A0A5G2RLR0_PIG</name>
<reference evidence="8" key="4">
    <citation type="submission" date="2025-09" db="UniProtKB">
        <authorList>
            <consortium name="Ensembl"/>
        </authorList>
    </citation>
    <scope>IDENTIFICATION</scope>
</reference>